<dbReference type="InterPro" id="IPR022907">
    <property type="entry name" value="VapC_family"/>
</dbReference>
<dbReference type="Proteomes" id="UP000217999">
    <property type="component" value="Unassembled WGS sequence"/>
</dbReference>
<evidence type="ECO:0000256" key="1">
    <source>
        <dbReference type="ARBA" id="ARBA00022649"/>
    </source>
</evidence>
<dbReference type="GO" id="GO:0016787">
    <property type="term" value="F:hydrolase activity"/>
    <property type="evidence" value="ECO:0007669"/>
    <property type="project" value="UniProtKB-KW"/>
</dbReference>
<dbReference type="GO" id="GO:0090729">
    <property type="term" value="F:toxin activity"/>
    <property type="evidence" value="ECO:0007669"/>
    <property type="project" value="UniProtKB-KW"/>
</dbReference>
<keyword evidence="5" id="KW-0460">Magnesium</keyword>
<keyword evidence="5" id="KW-0800">Toxin</keyword>
<dbReference type="HAMAP" id="MF_00265">
    <property type="entry name" value="VapC_Nob1"/>
    <property type="match status" value="1"/>
</dbReference>
<dbReference type="EC" id="3.1.-.-" evidence="5"/>
<gene>
    <name evidence="5" type="primary">vapC</name>
    <name evidence="7" type="ORF">CK620_02420</name>
</gene>
<dbReference type="SUPFAM" id="SSF88723">
    <property type="entry name" value="PIN domain-like"/>
    <property type="match status" value="1"/>
</dbReference>
<dbReference type="GO" id="GO:0004540">
    <property type="term" value="F:RNA nuclease activity"/>
    <property type="evidence" value="ECO:0007669"/>
    <property type="project" value="InterPro"/>
</dbReference>
<dbReference type="InterPro" id="IPR029060">
    <property type="entry name" value="PIN-like_dom_sf"/>
</dbReference>
<feature type="binding site" evidence="5">
    <location>
        <position position="102"/>
    </location>
    <ligand>
        <name>Mg(2+)</name>
        <dbReference type="ChEBI" id="CHEBI:18420"/>
    </ligand>
</feature>
<comment type="caution">
    <text evidence="7">The sequence shown here is derived from an EMBL/GenBank/DDBJ whole genome shotgun (WGS) entry which is preliminary data.</text>
</comment>
<comment type="cofactor">
    <cofactor evidence="5">
        <name>Mg(2+)</name>
        <dbReference type="ChEBI" id="CHEBI:18420"/>
    </cofactor>
</comment>
<reference evidence="7 8" key="1">
    <citation type="submission" date="2017-08" db="EMBL/GenBank/DDBJ databases">
        <title>WGS of Clinical strains of the CDC Group NO-1 linked to zoonotic infections in humans.</title>
        <authorList>
            <person name="Bernier A.-M."/>
            <person name="Bernard K."/>
        </authorList>
    </citation>
    <scope>NUCLEOTIDE SEQUENCE [LARGE SCALE GENOMIC DNA]</scope>
    <source>
        <strain evidence="7 8">NML03-0146</strain>
    </source>
</reference>
<dbReference type="AlphaFoldDB" id="A0A2A2AED9"/>
<evidence type="ECO:0000313" key="8">
    <source>
        <dbReference type="Proteomes" id="UP000217999"/>
    </source>
</evidence>
<dbReference type="RefSeq" id="WP_095548927.1">
    <property type="nucleotide sequence ID" value="NZ_CP154474.1"/>
</dbReference>
<dbReference type="EMBL" id="NSJF01000001">
    <property type="protein sequence ID" value="PAT36094.1"/>
    <property type="molecule type" value="Genomic_DNA"/>
</dbReference>
<keyword evidence="1 5" id="KW-1277">Toxin-antitoxin system</keyword>
<sequence length="139" mass="15753">MASALIDASALVALFGPGQPHGERYRDLLELAGLERWVLSTTWPCVVEASYLLAPPQRFDMLNWLGEGAVAVFPFGQEALLDFVPLMRRYTERPRTEMDLADASLYWLAADTGITRIMTLDKRDFSRYRLPDGRAFEIL</sequence>
<keyword evidence="4 5" id="KW-0378">Hydrolase</keyword>
<feature type="domain" description="PIN" evidence="6">
    <location>
        <begin position="5"/>
        <end position="128"/>
    </location>
</feature>
<organism evidence="7 8">
    <name type="scientific">Vandammella animalimorsus</name>
    <dbReference type="NCBI Taxonomy" id="2029117"/>
    <lineage>
        <taxon>Bacteria</taxon>
        <taxon>Pseudomonadati</taxon>
        <taxon>Pseudomonadota</taxon>
        <taxon>Betaproteobacteria</taxon>
        <taxon>Burkholderiales</taxon>
        <taxon>Comamonadaceae</taxon>
        <taxon>Vandammella</taxon>
    </lineage>
</organism>
<evidence type="ECO:0000256" key="5">
    <source>
        <dbReference type="HAMAP-Rule" id="MF_00265"/>
    </source>
</evidence>
<proteinExistence type="inferred from homology"/>
<dbReference type="GO" id="GO:0000287">
    <property type="term" value="F:magnesium ion binding"/>
    <property type="evidence" value="ECO:0007669"/>
    <property type="project" value="UniProtKB-UniRule"/>
</dbReference>
<protein>
    <recommendedName>
        <fullName evidence="5">Ribonuclease VapC</fullName>
        <shortName evidence="5">RNase VapC</shortName>
        <ecNumber evidence="5">3.1.-.-</ecNumber>
    </recommendedName>
    <alternativeName>
        <fullName evidence="5">Toxin VapC</fullName>
    </alternativeName>
</protein>
<evidence type="ECO:0000256" key="2">
    <source>
        <dbReference type="ARBA" id="ARBA00022722"/>
    </source>
</evidence>
<accession>A0A2A2AED9</accession>
<evidence type="ECO:0000256" key="4">
    <source>
        <dbReference type="ARBA" id="ARBA00022801"/>
    </source>
</evidence>
<keyword evidence="2 5" id="KW-0540">Nuclease</keyword>
<evidence type="ECO:0000259" key="6">
    <source>
        <dbReference type="Pfam" id="PF01850"/>
    </source>
</evidence>
<dbReference type="InterPro" id="IPR002716">
    <property type="entry name" value="PIN_dom"/>
</dbReference>
<dbReference type="Pfam" id="PF01850">
    <property type="entry name" value="PIN"/>
    <property type="match status" value="1"/>
</dbReference>
<feature type="binding site" evidence="5">
    <location>
        <position position="7"/>
    </location>
    <ligand>
        <name>Mg(2+)</name>
        <dbReference type="ChEBI" id="CHEBI:18420"/>
    </ligand>
</feature>
<name>A0A2A2AED9_9BURK</name>
<comment type="similarity">
    <text evidence="5">Belongs to the PINc/VapC protein family.</text>
</comment>
<keyword evidence="3 5" id="KW-0479">Metal-binding</keyword>
<comment type="function">
    <text evidence="5">Toxic component of a toxin-antitoxin (TA) system. An RNase.</text>
</comment>
<evidence type="ECO:0000256" key="3">
    <source>
        <dbReference type="ARBA" id="ARBA00022723"/>
    </source>
</evidence>
<dbReference type="Gene3D" id="3.40.50.1010">
    <property type="entry name" value="5'-nuclease"/>
    <property type="match status" value="1"/>
</dbReference>
<evidence type="ECO:0000313" key="7">
    <source>
        <dbReference type="EMBL" id="PAT36094.1"/>
    </source>
</evidence>